<accession>A0ACC1ANY0</accession>
<proteinExistence type="predicted"/>
<organism evidence="1 2">
    <name type="scientific">Pistacia atlantica</name>
    <dbReference type="NCBI Taxonomy" id="434234"/>
    <lineage>
        <taxon>Eukaryota</taxon>
        <taxon>Viridiplantae</taxon>
        <taxon>Streptophyta</taxon>
        <taxon>Embryophyta</taxon>
        <taxon>Tracheophyta</taxon>
        <taxon>Spermatophyta</taxon>
        <taxon>Magnoliopsida</taxon>
        <taxon>eudicotyledons</taxon>
        <taxon>Gunneridae</taxon>
        <taxon>Pentapetalae</taxon>
        <taxon>rosids</taxon>
        <taxon>malvids</taxon>
        <taxon>Sapindales</taxon>
        <taxon>Anacardiaceae</taxon>
        <taxon>Pistacia</taxon>
    </lineage>
</organism>
<name>A0ACC1ANY0_9ROSI</name>
<protein>
    <submittedName>
        <fullName evidence="1">Uncharacterized protein</fullName>
    </submittedName>
</protein>
<sequence length="86" mass="10111">MVNFVKLVAKADLYVHLRIGPYVCAEWNYGGFPLWLHFVPGIELRTDNEPYKAEMQRFTTKIVGLLKQEKLYASQLSRRTHHFITD</sequence>
<evidence type="ECO:0000313" key="2">
    <source>
        <dbReference type="Proteomes" id="UP001164250"/>
    </source>
</evidence>
<keyword evidence="2" id="KW-1185">Reference proteome</keyword>
<dbReference type="Proteomes" id="UP001164250">
    <property type="component" value="Chromosome 9"/>
</dbReference>
<comment type="caution">
    <text evidence="1">The sequence shown here is derived from an EMBL/GenBank/DDBJ whole genome shotgun (WGS) entry which is preliminary data.</text>
</comment>
<evidence type="ECO:0000313" key="1">
    <source>
        <dbReference type="EMBL" id="KAJ0088415.1"/>
    </source>
</evidence>
<dbReference type="EMBL" id="CM047905">
    <property type="protein sequence ID" value="KAJ0088415.1"/>
    <property type="molecule type" value="Genomic_DNA"/>
</dbReference>
<reference evidence="2" key="1">
    <citation type="journal article" date="2023" name="G3 (Bethesda)">
        <title>Genome assembly and association tests identify interacting loci associated with vigor, precocity, and sex in interspecific pistachio rootstocks.</title>
        <authorList>
            <person name="Palmer W."/>
            <person name="Jacygrad E."/>
            <person name="Sagayaradj S."/>
            <person name="Cavanaugh K."/>
            <person name="Han R."/>
            <person name="Bertier L."/>
            <person name="Beede B."/>
            <person name="Kafkas S."/>
            <person name="Golino D."/>
            <person name="Preece J."/>
            <person name="Michelmore R."/>
        </authorList>
    </citation>
    <scope>NUCLEOTIDE SEQUENCE [LARGE SCALE GENOMIC DNA]</scope>
</reference>
<gene>
    <name evidence="1" type="ORF">Patl1_31893</name>
</gene>